<keyword evidence="1" id="KW-1133">Transmembrane helix</keyword>
<feature type="transmembrane region" description="Helical" evidence="1">
    <location>
        <begin position="55"/>
        <end position="80"/>
    </location>
</feature>
<dbReference type="RefSeq" id="WP_344554655.1">
    <property type="nucleotide sequence ID" value="NZ_BAAANS010000034.1"/>
</dbReference>
<sequence>MRPIKPTARTVARSATPGTRIPASAVIGYIGVCGALDLLLSAALAGLLAGGTGGAGTALVFGAFFVPVGVASVLSADRVLTTVARRRGR</sequence>
<dbReference type="Proteomes" id="UP001500897">
    <property type="component" value="Unassembled WGS sequence"/>
</dbReference>
<organism evidence="2 3">
    <name type="scientific">Kitasatospora saccharophila</name>
    <dbReference type="NCBI Taxonomy" id="407973"/>
    <lineage>
        <taxon>Bacteria</taxon>
        <taxon>Bacillati</taxon>
        <taxon>Actinomycetota</taxon>
        <taxon>Actinomycetes</taxon>
        <taxon>Kitasatosporales</taxon>
        <taxon>Streptomycetaceae</taxon>
        <taxon>Kitasatospora</taxon>
    </lineage>
</organism>
<accession>A0ABN2XDC5</accession>
<keyword evidence="1" id="KW-0472">Membrane</keyword>
<keyword evidence="1" id="KW-0812">Transmembrane</keyword>
<reference evidence="2 3" key="1">
    <citation type="journal article" date="2019" name="Int. J. Syst. Evol. Microbiol.">
        <title>The Global Catalogue of Microorganisms (GCM) 10K type strain sequencing project: providing services to taxonomists for standard genome sequencing and annotation.</title>
        <authorList>
            <consortium name="The Broad Institute Genomics Platform"/>
            <consortium name="The Broad Institute Genome Sequencing Center for Infectious Disease"/>
            <person name="Wu L."/>
            <person name="Ma J."/>
        </authorList>
    </citation>
    <scope>NUCLEOTIDE SEQUENCE [LARGE SCALE GENOMIC DNA]</scope>
    <source>
        <strain evidence="2 3">JCM 14559</strain>
    </source>
</reference>
<evidence type="ECO:0000313" key="3">
    <source>
        <dbReference type="Proteomes" id="UP001500897"/>
    </source>
</evidence>
<dbReference type="EMBL" id="BAAANS010000034">
    <property type="protein sequence ID" value="GAA2108253.1"/>
    <property type="molecule type" value="Genomic_DNA"/>
</dbReference>
<gene>
    <name evidence="2" type="ORF">GCM10009759_48070</name>
</gene>
<evidence type="ECO:0000313" key="2">
    <source>
        <dbReference type="EMBL" id="GAA2108253.1"/>
    </source>
</evidence>
<name>A0ABN2XDC5_9ACTN</name>
<evidence type="ECO:0000256" key="1">
    <source>
        <dbReference type="SAM" id="Phobius"/>
    </source>
</evidence>
<proteinExistence type="predicted"/>
<feature type="transmembrane region" description="Helical" evidence="1">
    <location>
        <begin position="21"/>
        <end position="49"/>
    </location>
</feature>
<protein>
    <submittedName>
        <fullName evidence="2">Uncharacterized protein</fullName>
    </submittedName>
</protein>
<comment type="caution">
    <text evidence="2">The sequence shown here is derived from an EMBL/GenBank/DDBJ whole genome shotgun (WGS) entry which is preliminary data.</text>
</comment>
<keyword evidence="3" id="KW-1185">Reference proteome</keyword>